<accession>A0A166URI0</accession>
<feature type="compositionally biased region" description="Basic and acidic residues" evidence="1">
    <location>
        <begin position="31"/>
        <end position="43"/>
    </location>
</feature>
<feature type="compositionally biased region" description="Basic and acidic residues" evidence="1">
    <location>
        <begin position="78"/>
        <end position="87"/>
    </location>
</feature>
<feature type="compositionally biased region" description="Basic and acidic residues" evidence="1">
    <location>
        <begin position="94"/>
        <end position="116"/>
    </location>
</feature>
<proteinExistence type="predicted"/>
<name>A0A166URI0_9HYPO</name>
<feature type="region of interest" description="Disordered" evidence="1">
    <location>
        <begin position="20"/>
        <end position="43"/>
    </location>
</feature>
<evidence type="ECO:0000313" key="3">
    <source>
        <dbReference type="Proteomes" id="UP000078544"/>
    </source>
</evidence>
<organism evidence="2 3">
    <name type="scientific">Moelleriella libera RCEF 2490</name>
    <dbReference type="NCBI Taxonomy" id="1081109"/>
    <lineage>
        <taxon>Eukaryota</taxon>
        <taxon>Fungi</taxon>
        <taxon>Dikarya</taxon>
        <taxon>Ascomycota</taxon>
        <taxon>Pezizomycotina</taxon>
        <taxon>Sordariomycetes</taxon>
        <taxon>Hypocreomycetidae</taxon>
        <taxon>Hypocreales</taxon>
        <taxon>Clavicipitaceae</taxon>
        <taxon>Moelleriella</taxon>
    </lineage>
</organism>
<keyword evidence="3" id="KW-1185">Reference proteome</keyword>
<protein>
    <submittedName>
        <fullName evidence="2">Uncharacterized protein</fullName>
    </submittedName>
</protein>
<comment type="caution">
    <text evidence="2">The sequence shown here is derived from an EMBL/GenBank/DDBJ whole genome shotgun (WGS) entry which is preliminary data.</text>
</comment>
<feature type="compositionally biased region" description="Polar residues" evidence="1">
    <location>
        <begin position="20"/>
        <end position="29"/>
    </location>
</feature>
<sequence>MKSPVSCIFGRDSIVTWRSKNGKLPTTRSSMKRESEATRERDQKKLKAQLGNLSDALRERWHQLYVTVDELHNLRDEPRAAEERAKEAEDEMEELRAVDCRQPEDDPRGGSHGESARTMHNDIREALGMGCGQMLQERGVSQSIGDLLNSEAEKADVLQSINFMTDHGIIDQETATKAKSTVDKPPVEDTVPEVFQSVQDEISTALQSYKVTLSIEPKLPARIVVDFAAESAPANSQA</sequence>
<evidence type="ECO:0000313" key="2">
    <source>
        <dbReference type="EMBL" id="OAA32871.1"/>
    </source>
</evidence>
<dbReference type="AlphaFoldDB" id="A0A166URI0"/>
<dbReference type="EMBL" id="AZGY01000001">
    <property type="protein sequence ID" value="OAA32871.1"/>
    <property type="molecule type" value="Genomic_DNA"/>
</dbReference>
<evidence type="ECO:0000256" key="1">
    <source>
        <dbReference type="SAM" id="MobiDB-lite"/>
    </source>
</evidence>
<reference evidence="2 3" key="1">
    <citation type="journal article" date="2016" name="Genome Biol. Evol.">
        <title>Divergent and convergent evolution of fungal pathogenicity.</title>
        <authorList>
            <person name="Shang Y."/>
            <person name="Xiao G."/>
            <person name="Zheng P."/>
            <person name="Cen K."/>
            <person name="Zhan S."/>
            <person name="Wang C."/>
        </authorList>
    </citation>
    <scope>NUCLEOTIDE SEQUENCE [LARGE SCALE GENOMIC DNA]</scope>
    <source>
        <strain evidence="2 3">RCEF 2490</strain>
    </source>
</reference>
<dbReference type="Proteomes" id="UP000078544">
    <property type="component" value="Unassembled WGS sequence"/>
</dbReference>
<feature type="region of interest" description="Disordered" evidence="1">
    <location>
        <begin position="78"/>
        <end position="116"/>
    </location>
</feature>
<gene>
    <name evidence="2" type="ORF">AAL_00336</name>
</gene>